<evidence type="ECO:0000313" key="1">
    <source>
        <dbReference type="EMBL" id="TGO56127.1"/>
    </source>
</evidence>
<proteinExistence type="predicted"/>
<reference evidence="1 2" key="1">
    <citation type="submission" date="2017-12" db="EMBL/GenBank/DDBJ databases">
        <title>Comparative genomics of Botrytis spp.</title>
        <authorList>
            <person name="Valero-Jimenez C.A."/>
            <person name="Tapia P."/>
            <person name="Veloso J."/>
            <person name="Silva-Moreno E."/>
            <person name="Staats M."/>
            <person name="Valdes J.H."/>
            <person name="Van Kan J.A.L."/>
        </authorList>
    </citation>
    <scope>NUCLEOTIDE SEQUENCE [LARGE SCALE GENOMIC DNA]</scope>
    <source>
        <strain evidence="1 2">MUCL11595</strain>
    </source>
</reference>
<gene>
    <name evidence="1" type="ORF">BCON_0082g00400</name>
</gene>
<name>A0A4Z1IHJ1_9HELO</name>
<accession>A0A4Z1IHJ1</accession>
<dbReference type="AlphaFoldDB" id="A0A4Z1IHJ1"/>
<keyword evidence="2" id="KW-1185">Reference proteome</keyword>
<dbReference type="Proteomes" id="UP000297527">
    <property type="component" value="Unassembled WGS sequence"/>
</dbReference>
<dbReference type="EMBL" id="PQXN01000082">
    <property type="protein sequence ID" value="TGO56127.1"/>
    <property type="molecule type" value="Genomic_DNA"/>
</dbReference>
<sequence length="60" mass="6626">MALMSVTTEYTADLYPCRNILNAEGTALASVLVFRFSPSCEPDSEPHLIVKYEECADKAI</sequence>
<protein>
    <submittedName>
        <fullName evidence="1">Uncharacterized protein</fullName>
    </submittedName>
</protein>
<comment type="caution">
    <text evidence="1">The sequence shown here is derived from an EMBL/GenBank/DDBJ whole genome shotgun (WGS) entry which is preliminary data.</text>
</comment>
<organism evidence="1 2">
    <name type="scientific">Botryotinia convoluta</name>
    <dbReference type="NCBI Taxonomy" id="54673"/>
    <lineage>
        <taxon>Eukaryota</taxon>
        <taxon>Fungi</taxon>
        <taxon>Dikarya</taxon>
        <taxon>Ascomycota</taxon>
        <taxon>Pezizomycotina</taxon>
        <taxon>Leotiomycetes</taxon>
        <taxon>Helotiales</taxon>
        <taxon>Sclerotiniaceae</taxon>
        <taxon>Botryotinia</taxon>
    </lineage>
</organism>
<evidence type="ECO:0000313" key="2">
    <source>
        <dbReference type="Proteomes" id="UP000297527"/>
    </source>
</evidence>